<dbReference type="PANTHER" id="PTHR33112">
    <property type="entry name" value="DOMAIN PROTEIN, PUTATIVE-RELATED"/>
    <property type="match status" value="1"/>
</dbReference>
<name>A0A553HUG1_9PEZI</name>
<evidence type="ECO:0000313" key="2">
    <source>
        <dbReference type="EMBL" id="TRX91599.1"/>
    </source>
</evidence>
<proteinExistence type="predicted"/>
<evidence type="ECO:0000259" key="1">
    <source>
        <dbReference type="Pfam" id="PF06985"/>
    </source>
</evidence>
<dbReference type="OrthoDB" id="5362512at2759"/>
<sequence length="574" mass="63817">MYRIRSKGDLQDLQVVVIFLGRRARIETKFQLLPTSDPTSIRFFPHLQLDADTSSSTTLDLALHWYQSCCSSHPLCSRQSQRCPGWLPRRLLDIGSQGETCWRLVVTSQDGTEPAPYATLSYRWGLPDGALRLLRSTLDDFRGGQLRISDLPRTFQDAVVVARRLSIRYLWIDALCIVQDVHEDKAREIPQMRSIYSNAACNLAASASSDPYGGLFRARDTTAVAPGLIAAPSGALRDETHHVVDMSYRDRQILGGPLHKRGWVFQERLLSTRVLYFGQSQIFWECLLELKCEGFPHGMPQSFRSAKDLESLWEMGDARRPSSPQNGPANDLPEDQAMSTPALRLWNSLVREYSNCALTLPDDRLPAFSGVAELFREITGDQYLAGLWRSNLLHLLDWWVDQPRSRSSEKYRAPSWSWASVDGPIRPRFAVAQSAFLVTVSAVETPPDSSTAPGNACLRLVGSLSLLTQHKQPMHCALHPDALGITLGVPGPFYFLSLQAIRYEALPRSLGQCATEVSCLLLEPVLCTVPVVYRRVGHCTVADADDISRLGLQVDESGLASSQGGPDSIEIAII</sequence>
<feature type="domain" description="Heterokaryon incompatibility" evidence="1">
    <location>
        <begin position="117"/>
        <end position="267"/>
    </location>
</feature>
<protein>
    <recommendedName>
        <fullName evidence="1">Heterokaryon incompatibility domain-containing protein</fullName>
    </recommendedName>
</protein>
<dbReference type="Pfam" id="PF06985">
    <property type="entry name" value="HET"/>
    <property type="match status" value="1"/>
</dbReference>
<keyword evidence="3" id="KW-1185">Reference proteome</keyword>
<organism evidence="2 3">
    <name type="scientific">Xylaria flabelliformis</name>
    <dbReference type="NCBI Taxonomy" id="2512241"/>
    <lineage>
        <taxon>Eukaryota</taxon>
        <taxon>Fungi</taxon>
        <taxon>Dikarya</taxon>
        <taxon>Ascomycota</taxon>
        <taxon>Pezizomycotina</taxon>
        <taxon>Sordariomycetes</taxon>
        <taxon>Xylariomycetidae</taxon>
        <taxon>Xylariales</taxon>
        <taxon>Xylariaceae</taxon>
        <taxon>Xylaria</taxon>
    </lineage>
</organism>
<evidence type="ECO:0000313" key="3">
    <source>
        <dbReference type="Proteomes" id="UP000319160"/>
    </source>
</evidence>
<dbReference type="PANTHER" id="PTHR33112:SF10">
    <property type="entry name" value="TOL"/>
    <property type="match status" value="1"/>
</dbReference>
<comment type="caution">
    <text evidence="2">The sequence shown here is derived from an EMBL/GenBank/DDBJ whole genome shotgun (WGS) entry which is preliminary data.</text>
</comment>
<gene>
    <name evidence="2" type="ORF">FHL15_007604</name>
</gene>
<dbReference type="AlphaFoldDB" id="A0A553HUG1"/>
<reference evidence="3" key="1">
    <citation type="submission" date="2019-06" db="EMBL/GenBank/DDBJ databases">
        <title>Draft genome sequence of the griseofulvin-producing fungus Xylaria cubensis strain G536.</title>
        <authorList>
            <person name="Mead M.E."/>
            <person name="Raja H.A."/>
            <person name="Steenwyk J.L."/>
            <person name="Knowles S.L."/>
            <person name="Oberlies N.H."/>
            <person name="Rokas A."/>
        </authorList>
    </citation>
    <scope>NUCLEOTIDE SEQUENCE [LARGE SCALE GENOMIC DNA]</scope>
    <source>
        <strain evidence="3">G536</strain>
    </source>
</reference>
<accession>A0A553HUG1</accession>
<dbReference type="Proteomes" id="UP000319160">
    <property type="component" value="Unassembled WGS sequence"/>
</dbReference>
<dbReference type="STRING" id="2512241.A0A553HUG1"/>
<dbReference type="InterPro" id="IPR010730">
    <property type="entry name" value="HET"/>
</dbReference>
<dbReference type="EMBL" id="VFLP01000044">
    <property type="protein sequence ID" value="TRX91599.1"/>
    <property type="molecule type" value="Genomic_DNA"/>
</dbReference>